<keyword evidence="2 12" id="KW-0489">Methyltransferase</keyword>
<keyword evidence="4 12" id="KW-0949">S-adenosyl-L-methionine</keyword>
<dbReference type="OrthoDB" id="540004at2759"/>
<evidence type="ECO:0000256" key="4">
    <source>
        <dbReference type="ARBA" id="ARBA00022691"/>
    </source>
</evidence>
<dbReference type="AlphaFoldDB" id="A0A8E2EL52"/>
<dbReference type="GO" id="GO:0006696">
    <property type="term" value="P:ergosterol biosynthetic process"/>
    <property type="evidence" value="ECO:0007669"/>
    <property type="project" value="TreeGrafter"/>
</dbReference>
<dbReference type="PANTHER" id="PTHR44068:SF1">
    <property type="entry name" value="HYPOTHETICAL LOC100005854"/>
    <property type="match status" value="1"/>
</dbReference>
<evidence type="ECO:0000256" key="12">
    <source>
        <dbReference type="PROSITE-ProRule" id="PRU01022"/>
    </source>
</evidence>
<comment type="pathway">
    <text evidence="10">Steroid metabolism; ergosterol biosynthesis.</text>
</comment>
<accession>A0A8E2EL52</accession>
<dbReference type="CDD" id="cd02440">
    <property type="entry name" value="AdoMet_MTases"/>
    <property type="match status" value="1"/>
</dbReference>
<evidence type="ECO:0000313" key="16">
    <source>
        <dbReference type="Proteomes" id="UP000250266"/>
    </source>
</evidence>
<dbReference type="SUPFAM" id="SSF53335">
    <property type="entry name" value="S-adenosyl-L-methionine-dependent methyltransferases"/>
    <property type="match status" value="1"/>
</dbReference>
<keyword evidence="1 13" id="KW-0444">Lipid biosynthesis</keyword>
<keyword evidence="8 13" id="KW-1207">Sterol metabolism</keyword>
<evidence type="ECO:0000256" key="2">
    <source>
        <dbReference type="ARBA" id="ARBA00022603"/>
    </source>
</evidence>
<dbReference type="GO" id="GO:0003838">
    <property type="term" value="F:sterol 24-C-methyltransferase activity"/>
    <property type="evidence" value="ECO:0007669"/>
    <property type="project" value="TreeGrafter"/>
</dbReference>
<keyword evidence="6 13" id="KW-0756">Sterol biosynthesis</keyword>
<dbReference type="Gene3D" id="3.40.50.150">
    <property type="entry name" value="Vaccinia Virus protein VP39"/>
    <property type="match status" value="1"/>
</dbReference>
<evidence type="ECO:0000256" key="9">
    <source>
        <dbReference type="ARBA" id="ARBA00023221"/>
    </source>
</evidence>
<comment type="similarity">
    <text evidence="11 12 13">Belongs to the class I-like SAM-binding methyltransferase superfamily. Erg6/SMT family.</text>
</comment>
<evidence type="ECO:0000259" key="14">
    <source>
        <dbReference type="PROSITE" id="PS51685"/>
    </source>
</evidence>
<keyword evidence="16" id="KW-1185">Reference proteome</keyword>
<evidence type="ECO:0000256" key="11">
    <source>
        <dbReference type="ARBA" id="ARBA00038188"/>
    </source>
</evidence>
<dbReference type="PANTHER" id="PTHR44068">
    <property type="entry name" value="ZGC:194242"/>
    <property type="match status" value="1"/>
</dbReference>
<dbReference type="InterPro" id="IPR030384">
    <property type="entry name" value="MeTrfase_SMT"/>
</dbReference>
<evidence type="ECO:0000256" key="5">
    <source>
        <dbReference type="ARBA" id="ARBA00022955"/>
    </source>
</evidence>
<dbReference type="Proteomes" id="UP000250266">
    <property type="component" value="Unassembled WGS sequence"/>
</dbReference>
<dbReference type="InterPro" id="IPR029063">
    <property type="entry name" value="SAM-dependent_MTases_sf"/>
</dbReference>
<dbReference type="EMBL" id="KV744813">
    <property type="protein sequence ID" value="OCK85785.1"/>
    <property type="molecule type" value="Genomic_DNA"/>
</dbReference>
<feature type="domain" description="SAM-dependent methyltransferase Erg6/SMT-type" evidence="14">
    <location>
        <begin position="81"/>
        <end position="376"/>
    </location>
</feature>
<evidence type="ECO:0000256" key="13">
    <source>
        <dbReference type="RuleBase" id="RU362025"/>
    </source>
</evidence>
<protein>
    <recommendedName>
        <fullName evidence="13">Sterol 24-C-methyltransferase</fullName>
        <ecNumber evidence="13">2.1.1.-</ecNumber>
    </recommendedName>
    <alternativeName>
        <fullName evidence="13">Delta(24)-sterol C-methyltransferase</fullName>
    </alternativeName>
</protein>
<dbReference type="InterPro" id="IPR050447">
    <property type="entry name" value="Erg6_SMT_methyltransf"/>
</dbReference>
<comment type="function">
    <text evidence="13">Catalyzes the transfer of methyl groups from S-adenosyl-methionine to the C-24 of sterols.</text>
</comment>
<evidence type="ECO:0000256" key="7">
    <source>
        <dbReference type="ARBA" id="ARBA00023098"/>
    </source>
</evidence>
<dbReference type="PROSITE" id="PS51685">
    <property type="entry name" value="SAM_MT_ERG6_SMT"/>
    <property type="match status" value="1"/>
</dbReference>
<evidence type="ECO:0000256" key="6">
    <source>
        <dbReference type="ARBA" id="ARBA00023011"/>
    </source>
</evidence>
<dbReference type="Pfam" id="PF08498">
    <property type="entry name" value="Sterol_MT_C"/>
    <property type="match status" value="1"/>
</dbReference>
<keyword evidence="5 13" id="KW-0752">Steroid biosynthesis</keyword>
<dbReference type="GO" id="GO:0005783">
    <property type="term" value="C:endoplasmic reticulum"/>
    <property type="evidence" value="ECO:0007669"/>
    <property type="project" value="TreeGrafter"/>
</dbReference>
<dbReference type="InterPro" id="IPR013705">
    <property type="entry name" value="Sterol_MeTrfase_C"/>
</dbReference>
<dbReference type="EC" id="2.1.1.-" evidence="13"/>
<proteinExistence type="inferred from homology"/>
<organism evidence="15 16">
    <name type="scientific">Lepidopterella palustris CBS 459.81</name>
    <dbReference type="NCBI Taxonomy" id="1314670"/>
    <lineage>
        <taxon>Eukaryota</taxon>
        <taxon>Fungi</taxon>
        <taxon>Dikarya</taxon>
        <taxon>Ascomycota</taxon>
        <taxon>Pezizomycotina</taxon>
        <taxon>Dothideomycetes</taxon>
        <taxon>Pleosporomycetidae</taxon>
        <taxon>Mytilinidiales</taxon>
        <taxon>Argynnaceae</taxon>
        <taxon>Lepidopterella</taxon>
    </lineage>
</organism>
<evidence type="ECO:0000256" key="8">
    <source>
        <dbReference type="ARBA" id="ARBA00023166"/>
    </source>
</evidence>
<gene>
    <name evidence="15" type="ORF">K432DRAFT_377299</name>
</gene>
<reference evidence="15 16" key="1">
    <citation type="journal article" date="2016" name="Nat. Commun.">
        <title>Ectomycorrhizal ecology is imprinted in the genome of the dominant symbiotic fungus Cenococcum geophilum.</title>
        <authorList>
            <consortium name="DOE Joint Genome Institute"/>
            <person name="Peter M."/>
            <person name="Kohler A."/>
            <person name="Ohm R.A."/>
            <person name="Kuo A."/>
            <person name="Krutzmann J."/>
            <person name="Morin E."/>
            <person name="Arend M."/>
            <person name="Barry K.W."/>
            <person name="Binder M."/>
            <person name="Choi C."/>
            <person name="Clum A."/>
            <person name="Copeland A."/>
            <person name="Grisel N."/>
            <person name="Haridas S."/>
            <person name="Kipfer T."/>
            <person name="LaButti K."/>
            <person name="Lindquist E."/>
            <person name="Lipzen A."/>
            <person name="Maire R."/>
            <person name="Meier B."/>
            <person name="Mihaltcheva S."/>
            <person name="Molinier V."/>
            <person name="Murat C."/>
            <person name="Poggeler S."/>
            <person name="Quandt C.A."/>
            <person name="Sperisen C."/>
            <person name="Tritt A."/>
            <person name="Tisserant E."/>
            <person name="Crous P.W."/>
            <person name="Henrissat B."/>
            <person name="Nehls U."/>
            <person name="Egli S."/>
            <person name="Spatafora J.W."/>
            <person name="Grigoriev I.V."/>
            <person name="Martin F.M."/>
        </authorList>
    </citation>
    <scope>NUCLEOTIDE SEQUENCE [LARGE SCALE GENOMIC DNA]</scope>
    <source>
        <strain evidence="15 16">CBS 459.81</strain>
    </source>
</reference>
<dbReference type="Pfam" id="PF08241">
    <property type="entry name" value="Methyltransf_11"/>
    <property type="match status" value="1"/>
</dbReference>
<sequence>MPPIALETEDHIRDAAFNKAMHGNSSEERAGLRAMLKKDQAAQQAAVEEYFKHWDNKAASDETDEIRKARRDEYATLTRHYYNLATDLYEYGWGQSFHFCRFAYGEPFAQAIARHEHYLAHVMGIKEDMRVLDVGCGVGGPAREMVKFTGCNVIGLNNNDYQIERATHYAAKEGLSDKLKFTKGDFMQMSFPDASFDAVYAIEATVHAPSLEGIYSQIFRVLKPGGVFGVYEWLMTDAYDNTNPRHREIRLGIEQGDGISNMEKIEVAIEAMKAAGFELEMNEDLADRNDPMPWYWPIAGELKYMSSIFDLPTVIRMTHVGRGLVHKFVGVLEKIGIAPKGTQKTADSLAVAADCLVAGGKEKLFTPMYLMVGRKPATASP</sequence>
<keyword evidence="9 13" id="KW-0753">Steroid metabolism</keyword>
<keyword evidence="7 13" id="KW-0443">Lipid metabolism</keyword>
<dbReference type="FunFam" id="3.40.50.150:FF:000121">
    <property type="entry name" value="Sterol 24-C-methyltransferase"/>
    <property type="match status" value="1"/>
</dbReference>
<evidence type="ECO:0000313" key="15">
    <source>
        <dbReference type="EMBL" id="OCK85785.1"/>
    </source>
</evidence>
<dbReference type="InterPro" id="IPR013216">
    <property type="entry name" value="Methyltransf_11"/>
</dbReference>
<evidence type="ECO:0000256" key="3">
    <source>
        <dbReference type="ARBA" id="ARBA00022679"/>
    </source>
</evidence>
<dbReference type="GO" id="GO:0032259">
    <property type="term" value="P:methylation"/>
    <property type="evidence" value="ECO:0007669"/>
    <property type="project" value="UniProtKB-KW"/>
</dbReference>
<evidence type="ECO:0000256" key="10">
    <source>
        <dbReference type="ARBA" id="ARBA00029435"/>
    </source>
</evidence>
<keyword evidence="3 12" id="KW-0808">Transferase</keyword>
<evidence type="ECO:0000256" key="1">
    <source>
        <dbReference type="ARBA" id="ARBA00022516"/>
    </source>
</evidence>
<name>A0A8E2EL52_9PEZI</name>